<reference evidence="6" key="1">
    <citation type="journal article" date="2019" name="Int. J. Syst. Evol. Microbiol.">
        <title>The Global Catalogue of Microorganisms (GCM) 10K type strain sequencing project: providing services to taxonomists for standard genome sequencing and annotation.</title>
        <authorList>
            <consortium name="The Broad Institute Genomics Platform"/>
            <consortium name="The Broad Institute Genome Sequencing Center for Infectious Disease"/>
            <person name="Wu L."/>
            <person name="Ma J."/>
        </authorList>
    </citation>
    <scope>NUCLEOTIDE SEQUENCE [LARGE SCALE GENOMIC DNA]</scope>
    <source>
        <strain evidence="6">JCM 16545</strain>
    </source>
</reference>
<proteinExistence type="inferred from homology"/>
<keyword evidence="6" id="KW-1185">Reference proteome</keyword>
<dbReference type="CDD" id="cd04433">
    <property type="entry name" value="AFD_class_I"/>
    <property type="match status" value="1"/>
</dbReference>
<dbReference type="Pfam" id="PF00501">
    <property type="entry name" value="AMP-binding"/>
    <property type="match status" value="1"/>
</dbReference>
<dbReference type="InterPro" id="IPR000873">
    <property type="entry name" value="AMP-dep_synth/lig_dom"/>
</dbReference>
<dbReference type="EMBL" id="JBHUJC010000003">
    <property type="protein sequence ID" value="MFD2275215.1"/>
    <property type="molecule type" value="Genomic_DNA"/>
</dbReference>
<feature type="domain" description="AMP-binding enzyme C-terminal" evidence="4">
    <location>
        <begin position="328"/>
        <end position="400"/>
    </location>
</feature>
<dbReference type="RefSeq" id="WP_377094965.1">
    <property type="nucleotide sequence ID" value="NZ_JBHSJM010000001.1"/>
</dbReference>
<dbReference type="SUPFAM" id="SSF56801">
    <property type="entry name" value="Acetyl-CoA synthetase-like"/>
    <property type="match status" value="1"/>
</dbReference>
<dbReference type="InterPro" id="IPR042099">
    <property type="entry name" value="ANL_N_sf"/>
</dbReference>
<dbReference type="InterPro" id="IPR020845">
    <property type="entry name" value="AMP-binding_CS"/>
</dbReference>
<sequence>MFVVNGKEYVRSDVEQRWEEYSQSSWAQSGGKVAVCLSDPAEVLSCLLFCKEQGISVLAIPSGTEEEAALRIAKNARCQGLLFENAQSFEVLDGAVGVNGSAGLLQMSSGTTGEPKVLERAWSSIDAEVASTLDLLSVNKGRVSVVACPVTHSYGFISGVLVGIARGSRVEIVSNGNPKAVLKCLMKHPKHILYASPVYLEILCQFAPKSLSLDAVMTSGVSMSQRSFERVKSSFSSLYQQYGCSEAGCISISQQVDKPNAIGEALAHLEVSAGSSNESAEEIVVVNELGKTVKTGDLGYFENGQLYYVSRIDDMINCAGLNVYPADVETVLLEHPLIDDAVVFGVDDPVAGQKVAAHWVGDESLNEYGLREWLKDKLMQHQFPQMLDRVKSIERAANGKVNRRKMSAQTV</sequence>
<dbReference type="InterPro" id="IPR045851">
    <property type="entry name" value="AMP-bd_C_sf"/>
</dbReference>
<dbReference type="Proteomes" id="UP001597297">
    <property type="component" value="Unassembled WGS sequence"/>
</dbReference>
<dbReference type="PROSITE" id="PS00455">
    <property type="entry name" value="AMP_BINDING"/>
    <property type="match status" value="1"/>
</dbReference>
<dbReference type="InterPro" id="IPR025110">
    <property type="entry name" value="AMP-bd_C"/>
</dbReference>
<organism evidence="5 6">
    <name type="scientific">Rubritalea spongiae</name>
    <dbReference type="NCBI Taxonomy" id="430797"/>
    <lineage>
        <taxon>Bacteria</taxon>
        <taxon>Pseudomonadati</taxon>
        <taxon>Verrucomicrobiota</taxon>
        <taxon>Verrucomicrobiia</taxon>
        <taxon>Verrucomicrobiales</taxon>
        <taxon>Rubritaleaceae</taxon>
        <taxon>Rubritalea</taxon>
    </lineage>
</organism>
<dbReference type="PANTHER" id="PTHR43201:SF5">
    <property type="entry name" value="MEDIUM-CHAIN ACYL-COA LIGASE ACSF2, MITOCHONDRIAL"/>
    <property type="match status" value="1"/>
</dbReference>
<protein>
    <submittedName>
        <fullName evidence="5">AMP-binding protein</fullName>
    </submittedName>
</protein>
<gene>
    <name evidence="5" type="ORF">ACFSQZ_01930</name>
</gene>
<comment type="similarity">
    <text evidence="1">Belongs to the ATP-dependent AMP-binding enzyme family.</text>
</comment>
<evidence type="ECO:0000256" key="1">
    <source>
        <dbReference type="ARBA" id="ARBA00006432"/>
    </source>
</evidence>
<dbReference type="PANTHER" id="PTHR43201">
    <property type="entry name" value="ACYL-COA SYNTHETASE"/>
    <property type="match status" value="1"/>
</dbReference>
<evidence type="ECO:0000256" key="2">
    <source>
        <dbReference type="ARBA" id="ARBA00022598"/>
    </source>
</evidence>
<evidence type="ECO:0000313" key="5">
    <source>
        <dbReference type="EMBL" id="MFD2275215.1"/>
    </source>
</evidence>
<dbReference type="Gene3D" id="3.30.300.30">
    <property type="match status" value="1"/>
</dbReference>
<name>A0ABW5E2X4_9BACT</name>
<evidence type="ECO:0000259" key="4">
    <source>
        <dbReference type="Pfam" id="PF13193"/>
    </source>
</evidence>
<feature type="domain" description="AMP-dependent synthetase/ligase" evidence="3">
    <location>
        <begin position="105"/>
        <end position="271"/>
    </location>
</feature>
<dbReference type="Gene3D" id="3.40.50.12780">
    <property type="entry name" value="N-terminal domain of ligase-like"/>
    <property type="match status" value="1"/>
</dbReference>
<keyword evidence="2" id="KW-0436">Ligase</keyword>
<comment type="caution">
    <text evidence="5">The sequence shown here is derived from an EMBL/GenBank/DDBJ whole genome shotgun (WGS) entry which is preliminary data.</text>
</comment>
<evidence type="ECO:0000313" key="6">
    <source>
        <dbReference type="Proteomes" id="UP001597297"/>
    </source>
</evidence>
<evidence type="ECO:0000259" key="3">
    <source>
        <dbReference type="Pfam" id="PF00501"/>
    </source>
</evidence>
<dbReference type="Pfam" id="PF13193">
    <property type="entry name" value="AMP-binding_C"/>
    <property type="match status" value="1"/>
</dbReference>
<accession>A0ABW5E2X4</accession>